<organism evidence="2">
    <name type="scientific">Salmonella enterica</name>
    <name type="common">Salmonella choleraesuis</name>
    <dbReference type="NCBI Taxonomy" id="28901"/>
    <lineage>
        <taxon>Bacteria</taxon>
        <taxon>Pseudomonadati</taxon>
        <taxon>Pseudomonadota</taxon>
        <taxon>Gammaproteobacteria</taxon>
        <taxon>Enterobacterales</taxon>
        <taxon>Enterobacteriaceae</taxon>
        <taxon>Salmonella</taxon>
    </lineage>
</organism>
<name>A0A5T5YIY6_SALER</name>
<comment type="caution">
    <text evidence="2">The sequence shown here is derived from an EMBL/GenBank/DDBJ whole genome shotgun (WGS) entry which is preliminary data.</text>
</comment>
<protein>
    <recommendedName>
        <fullName evidence="3">Lipoprotein</fullName>
    </recommendedName>
</protein>
<dbReference type="EMBL" id="AAGCHW010000119">
    <property type="protein sequence ID" value="EBM3648214.1"/>
    <property type="molecule type" value="Genomic_DNA"/>
</dbReference>
<sequence length="187" mass="20653">MKNTITFAPLVLACLLLSACSYSHDQTEQPSTGSYITLGEFPASRDGAKNIPVAIYHETYITKEVSTENREDGQTIRKALTEPFRVGLQAVATPVFNADGTSKMVLKGTFSCISRQYSPSSDPQTSIHLTRTYNFVLEKKAYPGDRLVVLTHVPAEGICTKDKEELPVMLLKEVPLVMSDKEVSQNH</sequence>
<proteinExistence type="predicted"/>
<evidence type="ECO:0000256" key="1">
    <source>
        <dbReference type="SAM" id="SignalP"/>
    </source>
</evidence>
<reference evidence="2" key="1">
    <citation type="submission" date="2018-08" db="EMBL/GenBank/DDBJ databases">
        <authorList>
            <consortium name="PulseNet: The National Subtyping Network for Foodborne Disease Surveillance"/>
            <person name="Tarr C.L."/>
            <person name="Trees E."/>
            <person name="Katz L.S."/>
            <person name="Carleton-Romer H.A."/>
            <person name="Stroika S."/>
            <person name="Kucerova Z."/>
            <person name="Roache K.F."/>
            <person name="Sabol A.L."/>
            <person name="Besser J."/>
            <person name="Gerner-Smidt P."/>
        </authorList>
    </citation>
    <scope>NUCLEOTIDE SEQUENCE</scope>
    <source>
        <strain evidence="2">PNUSAS048855</strain>
    </source>
</reference>
<keyword evidence="1" id="KW-0732">Signal</keyword>
<dbReference type="PROSITE" id="PS51257">
    <property type="entry name" value="PROKAR_LIPOPROTEIN"/>
    <property type="match status" value="1"/>
</dbReference>
<feature type="chain" id="PRO_5026049209" description="Lipoprotein" evidence="1">
    <location>
        <begin position="24"/>
        <end position="187"/>
    </location>
</feature>
<gene>
    <name evidence="2" type="ORF">DXW22_23475</name>
</gene>
<dbReference type="AlphaFoldDB" id="A0A5T5YIY6"/>
<feature type="signal peptide" evidence="1">
    <location>
        <begin position="1"/>
        <end position="23"/>
    </location>
</feature>
<evidence type="ECO:0000313" key="2">
    <source>
        <dbReference type="EMBL" id="EBM3648214.1"/>
    </source>
</evidence>
<accession>A0A5T5YIY6</accession>
<evidence type="ECO:0008006" key="3">
    <source>
        <dbReference type="Google" id="ProtNLM"/>
    </source>
</evidence>